<sequence>MELDETLGGRPPRLANDNQDLKDTFQAREPRVFSLLRSLIRVLKLLSPNYGRWLCSQHDDDFSLLGWSSLSQKRNRGQGRTPTTDPTRTLQRWKYHTDCVCSRRSIASLADCVPQNEPGVKYRLLLIHTLVDYPSSQRRLQTVYSLWYSLSPFELLPQRSGQGSVLPAFSQCENTFSRRGVVKGGRKSANQIPAMGQPRPVGSGTFRLVTAYVPLHNTS</sequence>
<dbReference type="Proteomes" id="UP001305647">
    <property type="component" value="Unassembled WGS sequence"/>
</dbReference>
<evidence type="ECO:0000313" key="2">
    <source>
        <dbReference type="EMBL" id="KAK4102199.1"/>
    </source>
</evidence>
<comment type="caution">
    <text evidence="2">The sequence shown here is derived from an EMBL/GenBank/DDBJ whole genome shotgun (WGS) entry which is preliminary data.</text>
</comment>
<gene>
    <name evidence="2" type="ORF">N658DRAFT_355562</name>
</gene>
<dbReference type="EMBL" id="MU863632">
    <property type="protein sequence ID" value="KAK4102199.1"/>
    <property type="molecule type" value="Genomic_DNA"/>
</dbReference>
<name>A0AAN6Q4P2_9PEZI</name>
<evidence type="ECO:0000313" key="3">
    <source>
        <dbReference type="Proteomes" id="UP001305647"/>
    </source>
</evidence>
<evidence type="ECO:0000256" key="1">
    <source>
        <dbReference type="SAM" id="MobiDB-lite"/>
    </source>
</evidence>
<reference evidence="2" key="2">
    <citation type="submission" date="2023-05" db="EMBL/GenBank/DDBJ databases">
        <authorList>
            <consortium name="Lawrence Berkeley National Laboratory"/>
            <person name="Steindorff A."/>
            <person name="Hensen N."/>
            <person name="Bonometti L."/>
            <person name="Westerberg I."/>
            <person name="Brannstrom I.O."/>
            <person name="Guillou S."/>
            <person name="Cros-Aarteil S."/>
            <person name="Calhoun S."/>
            <person name="Haridas S."/>
            <person name="Kuo A."/>
            <person name="Mondo S."/>
            <person name="Pangilinan J."/>
            <person name="Riley R."/>
            <person name="Labutti K."/>
            <person name="Andreopoulos B."/>
            <person name="Lipzen A."/>
            <person name="Chen C."/>
            <person name="Yanf M."/>
            <person name="Daum C."/>
            <person name="Ng V."/>
            <person name="Clum A."/>
            <person name="Ohm R."/>
            <person name="Martin F."/>
            <person name="Silar P."/>
            <person name="Natvig D."/>
            <person name="Lalanne C."/>
            <person name="Gautier V."/>
            <person name="Ament-Velasquez S.L."/>
            <person name="Kruys A."/>
            <person name="Hutchinson M.I."/>
            <person name="Powell A.J."/>
            <person name="Barry K."/>
            <person name="Miller A.N."/>
            <person name="Grigoriev I.V."/>
            <person name="Debuchy R."/>
            <person name="Gladieux P."/>
            <person name="Thoren M.H."/>
            <person name="Johannesson H."/>
        </authorList>
    </citation>
    <scope>NUCLEOTIDE SEQUENCE</scope>
    <source>
        <strain evidence="2">CBS 757.83</strain>
    </source>
</reference>
<proteinExistence type="predicted"/>
<protein>
    <submittedName>
        <fullName evidence="2">Uncharacterized protein</fullName>
    </submittedName>
</protein>
<feature type="region of interest" description="Disordered" evidence="1">
    <location>
        <begin position="1"/>
        <end position="21"/>
    </location>
</feature>
<accession>A0AAN6Q4P2</accession>
<keyword evidence="3" id="KW-1185">Reference proteome</keyword>
<reference evidence="2" key="1">
    <citation type="journal article" date="2023" name="Mol. Phylogenet. Evol.">
        <title>Genome-scale phylogeny and comparative genomics of the fungal order Sordariales.</title>
        <authorList>
            <person name="Hensen N."/>
            <person name="Bonometti L."/>
            <person name="Westerberg I."/>
            <person name="Brannstrom I.O."/>
            <person name="Guillou S."/>
            <person name="Cros-Aarteil S."/>
            <person name="Calhoun S."/>
            <person name="Haridas S."/>
            <person name="Kuo A."/>
            <person name="Mondo S."/>
            <person name="Pangilinan J."/>
            <person name="Riley R."/>
            <person name="LaButti K."/>
            <person name="Andreopoulos B."/>
            <person name="Lipzen A."/>
            <person name="Chen C."/>
            <person name="Yan M."/>
            <person name="Daum C."/>
            <person name="Ng V."/>
            <person name="Clum A."/>
            <person name="Steindorff A."/>
            <person name="Ohm R.A."/>
            <person name="Martin F."/>
            <person name="Silar P."/>
            <person name="Natvig D.O."/>
            <person name="Lalanne C."/>
            <person name="Gautier V."/>
            <person name="Ament-Velasquez S.L."/>
            <person name="Kruys A."/>
            <person name="Hutchinson M.I."/>
            <person name="Powell A.J."/>
            <person name="Barry K."/>
            <person name="Miller A.N."/>
            <person name="Grigoriev I.V."/>
            <person name="Debuchy R."/>
            <person name="Gladieux P."/>
            <person name="Hiltunen Thoren M."/>
            <person name="Johannesson H."/>
        </authorList>
    </citation>
    <scope>NUCLEOTIDE SEQUENCE</scope>
    <source>
        <strain evidence="2">CBS 757.83</strain>
    </source>
</reference>
<dbReference type="AlphaFoldDB" id="A0AAN6Q4P2"/>
<organism evidence="2 3">
    <name type="scientific">Parathielavia hyrcaniae</name>
    <dbReference type="NCBI Taxonomy" id="113614"/>
    <lineage>
        <taxon>Eukaryota</taxon>
        <taxon>Fungi</taxon>
        <taxon>Dikarya</taxon>
        <taxon>Ascomycota</taxon>
        <taxon>Pezizomycotina</taxon>
        <taxon>Sordariomycetes</taxon>
        <taxon>Sordariomycetidae</taxon>
        <taxon>Sordariales</taxon>
        <taxon>Chaetomiaceae</taxon>
        <taxon>Parathielavia</taxon>
    </lineage>
</organism>